<evidence type="ECO:0000256" key="2">
    <source>
        <dbReference type="ARBA" id="ARBA00022475"/>
    </source>
</evidence>
<dbReference type="Pfam" id="PF16975">
    <property type="entry name" value="UPAR_LY6_2"/>
    <property type="match status" value="1"/>
</dbReference>
<keyword evidence="2" id="KW-1003">Cell membrane</keyword>
<name>A0A9C6WRV3_FRAOC</name>
<evidence type="ECO:0000256" key="5">
    <source>
        <dbReference type="ARBA" id="ARBA00023136"/>
    </source>
</evidence>
<keyword evidence="7" id="KW-0325">Glycoprotein</keyword>
<dbReference type="PANTHER" id="PTHR31171">
    <property type="entry name" value="LY6/PLAUR DOMAIN-CONTAINING PROTEIN 6"/>
    <property type="match status" value="1"/>
</dbReference>
<keyword evidence="4 10" id="KW-0732">Signal</keyword>
<dbReference type="SUPFAM" id="SSF57302">
    <property type="entry name" value="Snake toxin-like"/>
    <property type="match status" value="1"/>
</dbReference>
<evidence type="ECO:0000313" key="12">
    <source>
        <dbReference type="RefSeq" id="XP_052119506.1"/>
    </source>
</evidence>
<dbReference type="InterPro" id="IPR039457">
    <property type="entry name" value="LYPD6-like"/>
</dbReference>
<evidence type="ECO:0000256" key="7">
    <source>
        <dbReference type="ARBA" id="ARBA00023180"/>
    </source>
</evidence>
<gene>
    <name evidence="12" type="primary">LOC113212619</name>
</gene>
<dbReference type="GO" id="GO:0098552">
    <property type="term" value="C:side of membrane"/>
    <property type="evidence" value="ECO:0007669"/>
    <property type="project" value="UniProtKB-KW"/>
</dbReference>
<sequence>MLLRLQPCEWSLLLVLLVQTLMVLVEAVPATRAPGGRRRSTTSTTSTASPTPPICVDPSTTAPPPPTEPPTTGPPTTSFAATNSTWPKQWVGPVVMPPTSAPKGVPPLGGAGGGNVRENLVEDDEDAVTCYTCVNVSDNIICNKYAIDVPCPKGEDFCHTLHIVDSRGQSVLVNKKCAVASECDPAVLGCLHIDTQTVCASCCDESYCNETVPTNRTASFYSSTRSRPTSASTPRPGPGIGRGASRSSSALTVAFWFAVVRAAC</sequence>
<dbReference type="Gene3D" id="2.10.60.10">
    <property type="entry name" value="CD59"/>
    <property type="match status" value="1"/>
</dbReference>
<feature type="chain" id="PRO_5039234542" evidence="10">
    <location>
        <begin position="28"/>
        <end position="264"/>
    </location>
</feature>
<keyword evidence="11" id="KW-1185">Reference proteome</keyword>
<dbReference type="OrthoDB" id="6149028at2759"/>
<organism evidence="11 12">
    <name type="scientific">Frankliniella occidentalis</name>
    <name type="common">Western flower thrips</name>
    <name type="synonym">Euthrips occidentalis</name>
    <dbReference type="NCBI Taxonomy" id="133901"/>
    <lineage>
        <taxon>Eukaryota</taxon>
        <taxon>Metazoa</taxon>
        <taxon>Ecdysozoa</taxon>
        <taxon>Arthropoda</taxon>
        <taxon>Hexapoda</taxon>
        <taxon>Insecta</taxon>
        <taxon>Pterygota</taxon>
        <taxon>Neoptera</taxon>
        <taxon>Paraneoptera</taxon>
        <taxon>Thysanoptera</taxon>
        <taxon>Terebrantia</taxon>
        <taxon>Thripoidea</taxon>
        <taxon>Thripidae</taxon>
        <taxon>Frankliniella</taxon>
    </lineage>
</organism>
<dbReference type="AlphaFoldDB" id="A0A9C6WRV3"/>
<feature type="signal peptide" evidence="10">
    <location>
        <begin position="1"/>
        <end position="27"/>
    </location>
</feature>
<keyword evidence="8" id="KW-0449">Lipoprotein</keyword>
<dbReference type="PANTHER" id="PTHR31171:SF3">
    <property type="entry name" value="LY6_PLAUR DOMAIN-CONTAINING PROTEIN 6B"/>
    <property type="match status" value="1"/>
</dbReference>
<feature type="compositionally biased region" description="Low complexity" evidence="9">
    <location>
        <begin position="222"/>
        <end position="234"/>
    </location>
</feature>
<evidence type="ECO:0000256" key="1">
    <source>
        <dbReference type="ARBA" id="ARBA00004609"/>
    </source>
</evidence>
<evidence type="ECO:0000256" key="10">
    <source>
        <dbReference type="SAM" id="SignalP"/>
    </source>
</evidence>
<comment type="subcellular location">
    <subcellularLocation>
        <location evidence="1">Cell membrane</location>
        <topology evidence="1">Lipid-anchor</topology>
        <topology evidence="1">GPI-anchor</topology>
    </subcellularLocation>
</comment>
<dbReference type="GeneID" id="113212619"/>
<keyword evidence="6" id="KW-1015">Disulfide bond</keyword>
<feature type="region of interest" description="Disordered" evidence="9">
    <location>
        <begin position="32"/>
        <end position="83"/>
    </location>
</feature>
<reference evidence="12" key="1">
    <citation type="submission" date="2025-08" db="UniProtKB">
        <authorList>
            <consortium name="RefSeq"/>
        </authorList>
    </citation>
    <scope>IDENTIFICATION</scope>
    <source>
        <tissue evidence="12">Whole organism</tissue>
    </source>
</reference>
<feature type="compositionally biased region" description="Pro residues" evidence="9">
    <location>
        <begin position="50"/>
        <end position="73"/>
    </location>
</feature>
<dbReference type="RefSeq" id="XP_052119506.1">
    <property type="nucleotide sequence ID" value="XM_052263546.1"/>
</dbReference>
<evidence type="ECO:0000256" key="4">
    <source>
        <dbReference type="ARBA" id="ARBA00022729"/>
    </source>
</evidence>
<dbReference type="KEGG" id="foc:113212619"/>
<feature type="region of interest" description="Disordered" evidence="9">
    <location>
        <begin position="219"/>
        <end position="245"/>
    </location>
</feature>
<dbReference type="InterPro" id="IPR045860">
    <property type="entry name" value="Snake_toxin-like_sf"/>
</dbReference>
<protein>
    <submittedName>
        <fullName evidence="12">Uncharacterized protein LOC113212619</fullName>
    </submittedName>
</protein>
<evidence type="ECO:0000256" key="8">
    <source>
        <dbReference type="ARBA" id="ARBA00023288"/>
    </source>
</evidence>
<evidence type="ECO:0000256" key="3">
    <source>
        <dbReference type="ARBA" id="ARBA00022622"/>
    </source>
</evidence>
<dbReference type="Proteomes" id="UP000504606">
    <property type="component" value="Unplaced"/>
</dbReference>
<dbReference type="GO" id="GO:0030548">
    <property type="term" value="F:acetylcholine receptor regulator activity"/>
    <property type="evidence" value="ECO:0007669"/>
    <property type="project" value="InterPro"/>
</dbReference>
<keyword evidence="3" id="KW-0336">GPI-anchor</keyword>
<evidence type="ECO:0000256" key="9">
    <source>
        <dbReference type="SAM" id="MobiDB-lite"/>
    </source>
</evidence>
<dbReference type="GO" id="GO:0005886">
    <property type="term" value="C:plasma membrane"/>
    <property type="evidence" value="ECO:0007669"/>
    <property type="project" value="UniProtKB-SubCell"/>
</dbReference>
<evidence type="ECO:0000313" key="11">
    <source>
        <dbReference type="Proteomes" id="UP000504606"/>
    </source>
</evidence>
<accession>A0A9C6WRV3</accession>
<evidence type="ECO:0000256" key="6">
    <source>
        <dbReference type="ARBA" id="ARBA00023157"/>
    </source>
</evidence>
<proteinExistence type="predicted"/>
<dbReference type="CDD" id="cd23567">
    <property type="entry name" value="TFP_LU_ECD_LYPD6_like"/>
    <property type="match status" value="1"/>
</dbReference>
<keyword evidence="5" id="KW-0472">Membrane</keyword>